<keyword evidence="1" id="KW-0472">Membrane</keyword>
<dbReference type="RefSeq" id="WP_215627435.1">
    <property type="nucleotide sequence ID" value="NZ_CP067089.2"/>
</dbReference>
<organism evidence="2 3">
    <name type="scientific">Breznakiella homolactica</name>
    <dbReference type="NCBI Taxonomy" id="2798577"/>
    <lineage>
        <taxon>Bacteria</taxon>
        <taxon>Pseudomonadati</taxon>
        <taxon>Spirochaetota</taxon>
        <taxon>Spirochaetia</taxon>
        <taxon>Spirochaetales</taxon>
        <taxon>Breznakiellaceae</taxon>
        <taxon>Breznakiella</taxon>
    </lineage>
</organism>
<accession>A0A7T8BB79</accession>
<feature type="transmembrane region" description="Helical" evidence="1">
    <location>
        <begin position="7"/>
        <end position="26"/>
    </location>
</feature>
<dbReference type="KEGG" id="bhc:JFL75_04215"/>
<dbReference type="EMBL" id="CP067089">
    <property type="protein sequence ID" value="QQO10131.1"/>
    <property type="molecule type" value="Genomic_DNA"/>
</dbReference>
<feature type="transmembrane region" description="Helical" evidence="1">
    <location>
        <begin position="91"/>
        <end position="110"/>
    </location>
</feature>
<dbReference type="Proteomes" id="UP000595917">
    <property type="component" value="Chromosome"/>
</dbReference>
<reference evidence="2" key="1">
    <citation type="submission" date="2021-01" db="EMBL/GenBank/DDBJ databases">
        <title>Description of Breznakiella homolactica.</title>
        <authorList>
            <person name="Song Y."/>
            <person name="Brune A."/>
        </authorList>
    </citation>
    <scope>NUCLEOTIDE SEQUENCE</scope>
    <source>
        <strain evidence="2">RmG30</strain>
    </source>
</reference>
<keyword evidence="1" id="KW-0812">Transmembrane</keyword>
<sequence length="177" mass="19483">MKNILWRIAWILVGLALIGIGVFFISSPNANLVTLSVLIGIVMLINGIIDIVAYARYRKIMISPGWELAEGIITVIVALVILFNYWVAAAILPFIISVWVLFAGITRTVTSFDLRRVGISSWGWSLFLGIAEIVFAVLSFFNPFVTALTIGLLVGIFFIFQGVTAILKGIFSDKMVL</sequence>
<feature type="transmembrane region" description="Helical" evidence="1">
    <location>
        <begin position="147"/>
        <end position="171"/>
    </location>
</feature>
<evidence type="ECO:0000256" key="1">
    <source>
        <dbReference type="SAM" id="Phobius"/>
    </source>
</evidence>
<dbReference type="AlphaFoldDB" id="A0A7T8BB79"/>
<evidence type="ECO:0000313" key="2">
    <source>
        <dbReference type="EMBL" id="QQO10131.1"/>
    </source>
</evidence>
<proteinExistence type="predicted"/>
<keyword evidence="1" id="KW-1133">Transmembrane helix</keyword>
<dbReference type="PANTHER" id="PTHR34989">
    <property type="entry name" value="PROTEIN HDED"/>
    <property type="match status" value="1"/>
</dbReference>
<feature type="transmembrane region" description="Helical" evidence="1">
    <location>
        <begin position="122"/>
        <end position="141"/>
    </location>
</feature>
<evidence type="ECO:0000313" key="3">
    <source>
        <dbReference type="Proteomes" id="UP000595917"/>
    </source>
</evidence>
<gene>
    <name evidence="2" type="ORF">JFL75_04215</name>
</gene>
<keyword evidence="3" id="KW-1185">Reference proteome</keyword>
<protein>
    <submittedName>
        <fullName evidence="2">DUF308 domain-containing protein</fullName>
    </submittedName>
</protein>
<name>A0A7T8BB79_9SPIR</name>
<feature type="transmembrane region" description="Helical" evidence="1">
    <location>
        <begin position="66"/>
        <end position="85"/>
    </location>
</feature>
<feature type="transmembrane region" description="Helical" evidence="1">
    <location>
        <begin position="32"/>
        <end position="54"/>
    </location>
</feature>
<dbReference type="InterPro" id="IPR052712">
    <property type="entry name" value="Acid_resist_chaperone_HdeD"/>
</dbReference>
<dbReference type="Pfam" id="PF03729">
    <property type="entry name" value="DUF308"/>
    <property type="match status" value="2"/>
</dbReference>
<dbReference type="GO" id="GO:0005886">
    <property type="term" value="C:plasma membrane"/>
    <property type="evidence" value="ECO:0007669"/>
    <property type="project" value="TreeGrafter"/>
</dbReference>
<dbReference type="InterPro" id="IPR005325">
    <property type="entry name" value="DUF308_memb"/>
</dbReference>
<dbReference type="PANTHER" id="PTHR34989:SF1">
    <property type="entry name" value="PROTEIN HDED"/>
    <property type="match status" value="1"/>
</dbReference>